<dbReference type="GO" id="GO:0004553">
    <property type="term" value="F:hydrolase activity, hydrolyzing O-glycosyl compounds"/>
    <property type="evidence" value="ECO:0007669"/>
    <property type="project" value="InterPro"/>
</dbReference>
<dbReference type="GO" id="GO:0016762">
    <property type="term" value="F:xyloglucan:xyloglucosyl transferase activity"/>
    <property type="evidence" value="ECO:0007669"/>
    <property type="project" value="UniProtKB-EC"/>
</dbReference>
<keyword evidence="2" id="KW-0808">Transferase</keyword>
<evidence type="ECO:0000256" key="5">
    <source>
        <dbReference type="ARBA" id="ARBA00034022"/>
    </source>
</evidence>
<keyword evidence="4" id="KW-0326">Glycosidase</keyword>
<dbReference type="AlphaFoldDB" id="A0A8T2TNB1"/>
<sequence length="137" mass="15770">MKNSRELGVQYPSKPMSIYGTIWDASSWATEGGKYKVDYNLAPFVATYKELVLHGCLYKPNSDGLGMADDVPIMKEIYSNCELQDSTNDSPIFDNFLSDDQKMGLEWVRKNFMIYDYCVDSPRYPHQLPECQRDLKS</sequence>
<dbReference type="EC" id="2.4.1.207" evidence="1"/>
<keyword evidence="9" id="KW-1185">Reference proteome</keyword>
<dbReference type="Pfam" id="PF06955">
    <property type="entry name" value="XET_C"/>
    <property type="match status" value="1"/>
</dbReference>
<evidence type="ECO:0000259" key="7">
    <source>
        <dbReference type="Pfam" id="PF06955"/>
    </source>
</evidence>
<dbReference type="InterPro" id="IPR000757">
    <property type="entry name" value="Beta-glucanase-like"/>
</dbReference>
<evidence type="ECO:0000313" key="8">
    <source>
        <dbReference type="EMBL" id="KAH7424961.1"/>
    </source>
</evidence>
<evidence type="ECO:0000313" key="9">
    <source>
        <dbReference type="Proteomes" id="UP000825935"/>
    </source>
</evidence>
<comment type="catalytic activity">
    <reaction evidence="5">
        <text>breaks a beta-(1-&gt;4) bond in the backbone of a xyloglucan and transfers the xyloglucanyl segment on to O-4 of the non-reducing terminal glucose residue of an acceptor, which can be a xyloglucan or an oligosaccharide of xyloglucan.</text>
        <dbReference type="EC" id="2.4.1.207"/>
    </reaction>
</comment>
<dbReference type="GO" id="GO:0048046">
    <property type="term" value="C:apoplast"/>
    <property type="evidence" value="ECO:0007669"/>
    <property type="project" value="InterPro"/>
</dbReference>
<proteinExistence type="predicted"/>
<dbReference type="OMA" id="ECVIVAS"/>
<name>A0A8T2TNB1_CERRI</name>
<organism evidence="8 9">
    <name type="scientific">Ceratopteris richardii</name>
    <name type="common">Triangle waterfern</name>
    <dbReference type="NCBI Taxonomy" id="49495"/>
    <lineage>
        <taxon>Eukaryota</taxon>
        <taxon>Viridiplantae</taxon>
        <taxon>Streptophyta</taxon>
        <taxon>Embryophyta</taxon>
        <taxon>Tracheophyta</taxon>
        <taxon>Polypodiopsida</taxon>
        <taxon>Polypodiidae</taxon>
        <taxon>Polypodiales</taxon>
        <taxon>Pteridineae</taxon>
        <taxon>Pteridaceae</taxon>
        <taxon>Parkerioideae</taxon>
        <taxon>Ceratopteris</taxon>
    </lineage>
</organism>
<dbReference type="EMBL" id="CM035416">
    <property type="protein sequence ID" value="KAH7424961.1"/>
    <property type="molecule type" value="Genomic_DNA"/>
</dbReference>
<feature type="domain" description="GH16" evidence="6">
    <location>
        <begin position="2"/>
        <end position="39"/>
    </location>
</feature>
<dbReference type="InterPro" id="IPR010713">
    <property type="entry name" value="XET_C"/>
</dbReference>
<evidence type="ECO:0000256" key="3">
    <source>
        <dbReference type="ARBA" id="ARBA00022801"/>
    </source>
</evidence>
<dbReference type="InterPro" id="IPR044791">
    <property type="entry name" value="Beta-glucanase/XTH"/>
</dbReference>
<dbReference type="PANTHER" id="PTHR31062">
    <property type="entry name" value="XYLOGLUCAN ENDOTRANSGLUCOSYLASE/HYDROLASE PROTEIN 8-RELATED"/>
    <property type="match status" value="1"/>
</dbReference>
<comment type="caution">
    <text evidence="8">The sequence shown here is derived from an EMBL/GenBank/DDBJ whole genome shotgun (WGS) entry which is preliminary data.</text>
</comment>
<evidence type="ECO:0000256" key="2">
    <source>
        <dbReference type="ARBA" id="ARBA00022679"/>
    </source>
</evidence>
<dbReference type="Gene3D" id="2.60.120.200">
    <property type="match status" value="1"/>
</dbReference>
<dbReference type="GO" id="GO:0044042">
    <property type="term" value="P:glucan metabolic process"/>
    <property type="evidence" value="ECO:0007669"/>
    <property type="project" value="InterPro"/>
</dbReference>
<dbReference type="OrthoDB" id="4781at2759"/>
<reference evidence="8" key="1">
    <citation type="submission" date="2021-08" db="EMBL/GenBank/DDBJ databases">
        <title>WGS assembly of Ceratopteris richardii.</title>
        <authorList>
            <person name="Marchant D.B."/>
            <person name="Chen G."/>
            <person name="Jenkins J."/>
            <person name="Shu S."/>
            <person name="Leebens-Mack J."/>
            <person name="Grimwood J."/>
            <person name="Schmutz J."/>
            <person name="Soltis P."/>
            <person name="Soltis D."/>
            <person name="Chen Z.-H."/>
        </authorList>
    </citation>
    <scope>NUCLEOTIDE SEQUENCE</scope>
    <source>
        <strain evidence="8">Whitten #5841</strain>
        <tissue evidence="8">Leaf</tissue>
    </source>
</reference>
<evidence type="ECO:0000256" key="1">
    <source>
        <dbReference type="ARBA" id="ARBA00012152"/>
    </source>
</evidence>
<dbReference type="SUPFAM" id="SSF49899">
    <property type="entry name" value="Concanavalin A-like lectins/glucanases"/>
    <property type="match status" value="1"/>
</dbReference>
<keyword evidence="3" id="KW-0378">Hydrolase</keyword>
<protein>
    <recommendedName>
        <fullName evidence="1">xyloglucan:xyloglucosyl transferase</fullName>
        <ecNumber evidence="1">2.4.1.207</ecNumber>
    </recommendedName>
</protein>
<evidence type="ECO:0000259" key="6">
    <source>
        <dbReference type="Pfam" id="PF00722"/>
    </source>
</evidence>
<dbReference type="Pfam" id="PF00722">
    <property type="entry name" value="Glyco_hydro_16"/>
    <property type="match status" value="1"/>
</dbReference>
<gene>
    <name evidence="8" type="ORF">KP509_11G034100</name>
</gene>
<dbReference type="InterPro" id="IPR013320">
    <property type="entry name" value="ConA-like_dom_sf"/>
</dbReference>
<accession>A0A8T2TNB1</accession>
<evidence type="ECO:0000256" key="4">
    <source>
        <dbReference type="ARBA" id="ARBA00023295"/>
    </source>
</evidence>
<dbReference type="Proteomes" id="UP000825935">
    <property type="component" value="Chromosome 11"/>
</dbReference>
<feature type="domain" description="Xyloglucan endo-transglycosylase C-terminal" evidence="7">
    <location>
        <begin position="93"/>
        <end position="131"/>
    </location>
</feature>